<keyword evidence="1 6" id="KW-0328">Glycosyltransferase</keyword>
<dbReference type="NCBIfam" id="TIGR00449">
    <property type="entry name" value="tgt_general"/>
    <property type="match status" value="1"/>
</dbReference>
<dbReference type="GO" id="GO:0005829">
    <property type="term" value="C:cytosol"/>
    <property type="evidence" value="ECO:0007669"/>
    <property type="project" value="TreeGrafter"/>
</dbReference>
<feature type="binding site" evidence="6">
    <location>
        <position position="306"/>
    </location>
    <ligand>
        <name>Zn(2+)</name>
        <dbReference type="ChEBI" id="CHEBI:29105"/>
    </ligand>
</feature>
<feature type="binding site" evidence="6">
    <location>
        <begin position="93"/>
        <end position="97"/>
    </location>
    <ligand>
        <name>substrate</name>
    </ligand>
</feature>
<dbReference type="PANTHER" id="PTHR46499">
    <property type="entry name" value="QUEUINE TRNA-RIBOSYLTRANSFERASE"/>
    <property type="match status" value="1"/>
</dbReference>
<evidence type="ECO:0000313" key="9">
    <source>
        <dbReference type="Proteomes" id="UP000319353"/>
    </source>
</evidence>
<evidence type="ECO:0000256" key="2">
    <source>
        <dbReference type="ARBA" id="ARBA00022679"/>
    </source>
</evidence>
<reference evidence="8 9" key="1">
    <citation type="journal article" date="2019" name="Nat. Microbiol.">
        <title>Mediterranean grassland soil C-N compound turnover is dependent on rainfall and depth, and is mediated by genomically divergent microorganisms.</title>
        <authorList>
            <person name="Diamond S."/>
            <person name="Andeer P.F."/>
            <person name="Li Z."/>
            <person name="Crits-Christoph A."/>
            <person name="Burstein D."/>
            <person name="Anantharaman K."/>
            <person name="Lane K.R."/>
            <person name="Thomas B.C."/>
            <person name="Pan C."/>
            <person name="Northen T.R."/>
            <person name="Banfield J.F."/>
        </authorList>
    </citation>
    <scope>NUCLEOTIDE SEQUENCE [LARGE SCALE GENOMIC DNA]</scope>
    <source>
        <strain evidence="8">NP_4</strain>
    </source>
</reference>
<organism evidence="8 9">
    <name type="scientific">Candidatus Segetimicrobium genomatis</name>
    <dbReference type="NCBI Taxonomy" id="2569760"/>
    <lineage>
        <taxon>Bacteria</taxon>
        <taxon>Bacillati</taxon>
        <taxon>Candidatus Sysuimicrobiota</taxon>
        <taxon>Candidatus Sysuimicrobiia</taxon>
        <taxon>Candidatus Sysuimicrobiales</taxon>
        <taxon>Candidatus Segetimicrobiaceae</taxon>
        <taxon>Candidatus Segetimicrobium</taxon>
    </lineage>
</organism>
<evidence type="ECO:0000259" key="7">
    <source>
        <dbReference type="Pfam" id="PF01702"/>
    </source>
</evidence>
<feature type="active site" description="Proton acceptor" evidence="6">
    <location>
        <position position="93"/>
    </location>
</feature>
<dbReference type="Proteomes" id="UP000319353">
    <property type="component" value="Unassembled WGS sequence"/>
</dbReference>
<keyword evidence="2 6" id="KW-0808">Transferase</keyword>
<dbReference type="SUPFAM" id="SSF51713">
    <property type="entry name" value="tRNA-guanine transglycosylase"/>
    <property type="match status" value="1"/>
</dbReference>
<dbReference type="EC" id="2.4.2.29" evidence="6"/>
<keyword evidence="4 6" id="KW-0671">Queuosine biosynthesis</keyword>
<feature type="binding site" evidence="6">
    <location>
        <position position="216"/>
    </location>
    <ligand>
        <name>substrate</name>
    </ligand>
</feature>
<comment type="catalytic activity">
    <reaction evidence="5 6">
        <text>7-aminomethyl-7-carbaguanine + guanosine(34) in tRNA = 7-aminomethyl-7-carbaguanosine(34) in tRNA + guanine</text>
        <dbReference type="Rhea" id="RHEA:24104"/>
        <dbReference type="Rhea" id="RHEA-COMP:10341"/>
        <dbReference type="Rhea" id="RHEA-COMP:10342"/>
        <dbReference type="ChEBI" id="CHEBI:16235"/>
        <dbReference type="ChEBI" id="CHEBI:58703"/>
        <dbReference type="ChEBI" id="CHEBI:74269"/>
        <dbReference type="ChEBI" id="CHEBI:82833"/>
        <dbReference type="EC" id="2.4.2.29"/>
    </reaction>
</comment>
<dbReference type="Pfam" id="PF01702">
    <property type="entry name" value="TGT"/>
    <property type="match status" value="1"/>
</dbReference>
<sequence>MDGFRFEVLSGSATGPRLGRLHTPRGIVRTPAFMPVGTQATVKGLTSEEVQQIGAEMILANTFHLYLRPGADVIERAGGLHRFMRWEGPILTDSGGFQIFSLARLRRLTDEGVTFRSPLDGAEHLLTLERVLEIQRQLGSDLVMPLDVCLGYPTDDEKAKEALRLTLQWARRSRAHAAADGQMLFGIVQGGFSPELRREATARTVEMAFDGYAIGGLSVGEPREATAQLVEQTCAGLPADHPRYLMGVGAPPDLLDAVALGVDLFDCVLPTRVARTGTIFTRRGRVNVRNAAFREDAGPPDEGCRCAVCARYTRSYLRHLFNADEMLGPRLATYHNLSFLAQLMEDARTAIAGNRFDAWRSEVLGAYVTPW</sequence>
<proteinExistence type="inferred from homology"/>
<feature type="region of interest" description="RNA binding" evidence="6">
    <location>
        <begin position="247"/>
        <end position="253"/>
    </location>
</feature>
<comment type="pathway">
    <text evidence="6">tRNA modification; tRNA-queuosine biosynthesis.</text>
</comment>
<gene>
    <name evidence="6 8" type="primary">tgt</name>
    <name evidence="8" type="ORF">E6H01_04355</name>
</gene>
<keyword evidence="6" id="KW-0862">Zinc</keyword>
<dbReference type="HAMAP" id="MF_00168">
    <property type="entry name" value="Q_tRNA_Tgt"/>
    <property type="match status" value="1"/>
</dbReference>
<dbReference type="FunFam" id="3.20.20.105:FF:000001">
    <property type="entry name" value="Queuine tRNA-ribosyltransferase"/>
    <property type="match status" value="1"/>
</dbReference>
<dbReference type="UniPathway" id="UPA00392"/>
<dbReference type="InterPro" id="IPR002616">
    <property type="entry name" value="tRNA_ribo_trans-like"/>
</dbReference>
<evidence type="ECO:0000313" key="8">
    <source>
        <dbReference type="EMBL" id="TMJ04178.1"/>
    </source>
</evidence>
<comment type="caution">
    <text evidence="8">The sequence shown here is derived from an EMBL/GenBank/DDBJ whole genome shotgun (WGS) entry which is preliminary data.</text>
</comment>
<feature type="binding site" evidence="6">
    <location>
        <position position="147"/>
    </location>
    <ligand>
        <name>substrate</name>
    </ligand>
</feature>
<evidence type="ECO:0000256" key="4">
    <source>
        <dbReference type="ARBA" id="ARBA00022785"/>
    </source>
</evidence>
<dbReference type="GO" id="GO:0046872">
    <property type="term" value="F:metal ion binding"/>
    <property type="evidence" value="ECO:0007669"/>
    <property type="project" value="UniProtKB-KW"/>
</dbReference>
<feature type="binding site" evidence="6">
    <location>
        <position position="335"/>
    </location>
    <ligand>
        <name>Zn(2+)</name>
        <dbReference type="ChEBI" id="CHEBI:29105"/>
    </ligand>
</feature>
<feature type="binding site" evidence="6">
    <location>
        <position position="189"/>
    </location>
    <ligand>
        <name>substrate</name>
    </ligand>
</feature>
<dbReference type="GO" id="GO:0008479">
    <property type="term" value="F:tRNA-guanosine(34) queuine transglycosylase activity"/>
    <property type="evidence" value="ECO:0007669"/>
    <property type="project" value="UniProtKB-UniRule"/>
</dbReference>
<evidence type="ECO:0000256" key="3">
    <source>
        <dbReference type="ARBA" id="ARBA00022694"/>
    </source>
</evidence>
<dbReference type="AlphaFoldDB" id="A0A537L828"/>
<feature type="binding site" evidence="6">
    <location>
        <position position="309"/>
    </location>
    <ligand>
        <name>Zn(2+)</name>
        <dbReference type="ChEBI" id="CHEBI:29105"/>
    </ligand>
</feature>
<comment type="subunit">
    <text evidence="6">Homodimer. Within each dimer, one monomer is responsible for RNA recognition and catalysis, while the other monomer binds to the replacement base PreQ1.</text>
</comment>
<feature type="active site" description="Nucleophile" evidence="6">
    <location>
        <position position="266"/>
    </location>
</feature>
<comment type="cofactor">
    <cofactor evidence="6">
        <name>Zn(2+)</name>
        <dbReference type="ChEBI" id="CHEBI:29105"/>
    </cofactor>
    <text evidence="6">Binds 1 zinc ion per subunit.</text>
</comment>
<dbReference type="Gene3D" id="3.20.20.105">
    <property type="entry name" value="Queuine tRNA-ribosyltransferase-like"/>
    <property type="match status" value="1"/>
</dbReference>
<comment type="function">
    <text evidence="6">Catalyzes the base-exchange of a guanine (G) residue with the queuine precursor 7-aminomethyl-7-deazaguanine (PreQ1) at position 34 (anticodon wobble position) in tRNAs with GU(N) anticodons (tRNA-Asp, -Asn, -His and -Tyr). Catalysis occurs through a double-displacement mechanism. The nucleophile active site attacks the C1' of nucleotide 34 to detach the guanine base from the RNA, forming a covalent enzyme-RNA intermediate. The proton acceptor active site deprotonates the incoming PreQ1, allowing a nucleophilic attack on the C1' of the ribose to form the product. After dissociation, two additional enzymatic reactions on the tRNA convert PreQ1 to queuine (Q), resulting in the hypermodified nucleoside queuosine (7-(((4,5-cis-dihydroxy-2-cyclopenten-1-yl)amino)methyl)-7-deazaguanosine).</text>
</comment>
<dbReference type="GO" id="GO:0008616">
    <property type="term" value="P:tRNA queuosine(34) biosynthetic process"/>
    <property type="evidence" value="ECO:0007669"/>
    <property type="project" value="UniProtKB-UniRule"/>
</dbReference>
<dbReference type="InterPro" id="IPR004803">
    <property type="entry name" value="TGT"/>
</dbReference>
<dbReference type="InterPro" id="IPR050076">
    <property type="entry name" value="ArchSynthase1/Queuine_TRR"/>
</dbReference>
<comment type="similarity">
    <text evidence="6">Belongs to the queuine tRNA-ribosyltransferase family.</text>
</comment>
<feature type="domain" description="tRNA-guanine(15) transglycosylase-like" evidence="7">
    <location>
        <begin position="15"/>
        <end position="367"/>
    </location>
</feature>
<accession>A0A537L828</accession>
<keyword evidence="3 6" id="KW-0819">tRNA processing</keyword>
<dbReference type="NCBIfam" id="TIGR00430">
    <property type="entry name" value="Q_tRNA_tgt"/>
    <property type="match status" value="1"/>
</dbReference>
<feature type="binding site" evidence="6">
    <location>
        <position position="304"/>
    </location>
    <ligand>
        <name>Zn(2+)</name>
        <dbReference type="ChEBI" id="CHEBI:29105"/>
    </ligand>
</feature>
<feature type="region of interest" description="RNA binding; important for wobble base 34 recognition" evidence="6">
    <location>
        <begin position="271"/>
        <end position="275"/>
    </location>
</feature>
<dbReference type="InterPro" id="IPR036511">
    <property type="entry name" value="TGT-like_sf"/>
</dbReference>
<protein>
    <recommendedName>
        <fullName evidence="6">Queuine tRNA-ribosyltransferase</fullName>
        <ecNumber evidence="6">2.4.2.29</ecNumber>
    </recommendedName>
    <alternativeName>
        <fullName evidence="6">Guanine insertion enzyme</fullName>
    </alternativeName>
    <alternativeName>
        <fullName evidence="6">tRNA-guanine transglycosylase</fullName>
    </alternativeName>
</protein>
<keyword evidence="6" id="KW-0479">Metal-binding</keyword>
<dbReference type="EMBL" id="VBAL01000046">
    <property type="protein sequence ID" value="TMJ04178.1"/>
    <property type="molecule type" value="Genomic_DNA"/>
</dbReference>
<evidence type="ECO:0000256" key="6">
    <source>
        <dbReference type="HAMAP-Rule" id="MF_00168"/>
    </source>
</evidence>
<evidence type="ECO:0000256" key="1">
    <source>
        <dbReference type="ARBA" id="ARBA00022676"/>
    </source>
</evidence>
<evidence type="ECO:0000256" key="5">
    <source>
        <dbReference type="ARBA" id="ARBA00050112"/>
    </source>
</evidence>
<dbReference type="PANTHER" id="PTHR46499:SF1">
    <property type="entry name" value="QUEUINE TRNA-RIBOSYLTRANSFERASE"/>
    <property type="match status" value="1"/>
</dbReference>
<name>A0A537L828_9BACT</name>